<dbReference type="Proteomes" id="UP000091956">
    <property type="component" value="Unassembled WGS sequence"/>
</dbReference>
<name>A0A1B8GX17_9PEZI</name>
<proteinExistence type="predicted"/>
<dbReference type="EMBL" id="KV460209">
    <property type="protein sequence ID" value="OBU00403.1"/>
    <property type="molecule type" value="Genomic_DNA"/>
</dbReference>
<evidence type="ECO:0000313" key="1">
    <source>
        <dbReference type="EMBL" id="OBU00403.1"/>
    </source>
</evidence>
<reference evidence="2" key="2">
    <citation type="journal article" date="2018" name="Nat. Commun.">
        <title>Extreme sensitivity to ultraviolet light in the fungal pathogen causing white-nose syndrome of bats.</title>
        <authorList>
            <person name="Palmer J.M."/>
            <person name="Drees K.P."/>
            <person name="Foster J.T."/>
            <person name="Lindner D.L."/>
        </authorList>
    </citation>
    <scope>NUCLEOTIDE SEQUENCE [LARGE SCALE GENOMIC DNA]</scope>
    <source>
        <strain evidence="2">UAMH 10579</strain>
    </source>
</reference>
<evidence type="ECO:0000313" key="2">
    <source>
        <dbReference type="Proteomes" id="UP000091956"/>
    </source>
</evidence>
<sequence>MDRFVEERPADGFCKSLDYGMLVKRSDGMLDCYVNVHELARWFKIIIDFPEAWRLLTVQ</sequence>
<organism evidence="1 2">
    <name type="scientific">Pseudogymnoascus verrucosus</name>
    <dbReference type="NCBI Taxonomy" id="342668"/>
    <lineage>
        <taxon>Eukaryota</taxon>
        <taxon>Fungi</taxon>
        <taxon>Dikarya</taxon>
        <taxon>Ascomycota</taxon>
        <taxon>Pezizomycotina</taxon>
        <taxon>Leotiomycetes</taxon>
        <taxon>Thelebolales</taxon>
        <taxon>Thelebolaceae</taxon>
        <taxon>Pseudogymnoascus</taxon>
    </lineage>
</organism>
<dbReference type="AlphaFoldDB" id="A0A1B8GX17"/>
<protein>
    <submittedName>
        <fullName evidence="1">Uncharacterized protein</fullName>
    </submittedName>
</protein>
<reference evidence="1 2" key="1">
    <citation type="submission" date="2016-03" db="EMBL/GenBank/DDBJ databases">
        <title>Comparative genomics of Pseudogymnoascus destructans, the fungus causing white-nose syndrome of bats.</title>
        <authorList>
            <person name="Palmer J.M."/>
            <person name="Drees K.P."/>
            <person name="Foster J.T."/>
            <person name="Lindner D.L."/>
        </authorList>
    </citation>
    <scope>NUCLEOTIDE SEQUENCE [LARGE SCALE GENOMIC DNA]</scope>
    <source>
        <strain evidence="1 2">UAMH 10579</strain>
    </source>
</reference>
<accession>A0A1B8GX17</accession>
<gene>
    <name evidence="1" type="ORF">VE01_01381</name>
</gene>
<dbReference type="RefSeq" id="XP_018134135.1">
    <property type="nucleotide sequence ID" value="XM_018270904.1"/>
</dbReference>
<dbReference type="GeneID" id="28834767"/>
<keyword evidence="2" id="KW-1185">Reference proteome</keyword>